<name>A0A0C3QB83_9AGAM</name>
<dbReference type="Proteomes" id="UP000054248">
    <property type="component" value="Unassembled WGS sequence"/>
</dbReference>
<feature type="region of interest" description="Disordered" evidence="1">
    <location>
        <begin position="70"/>
        <end position="95"/>
    </location>
</feature>
<dbReference type="HOGENOM" id="CLU_671199_0_0_1"/>
<dbReference type="OrthoDB" id="3240898at2759"/>
<accession>A0A0C3QB83</accession>
<feature type="compositionally biased region" description="Low complexity" evidence="1">
    <location>
        <begin position="175"/>
        <end position="187"/>
    </location>
</feature>
<evidence type="ECO:0000256" key="1">
    <source>
        <dbReference type="SAM" id="MobiDB-lite"/>
    </source>
</evidence>
<feature type="compositionally biased region" description="Pro residues" evidence="1">
    <location>
        <begin position="262"/>
        <end position="271"/>
    </location>
</feature>
<sequence>MTAIVSAVSLYNTSHINVVDPAPSPSFSFLQLMNSSLDAILATGTEAIGGYSTGGYGAGGAITMETERRRSSAPSGAVGLATQQDQPLAESPSAAAITGTAAPLFPSVDSFHHAIAQETQGVTSAPASPTHPTQLAYHHQPNHSIHVSSPSPDLLYSSSPSQSNIMSVTSLMHESPSTSNSTTASTTKRTAPDEYAEGSSSRSSKKNRKSRMVVVASEDENVDKPVVAAEKQQVLSPSSMPVQQKEETKQSASQPPSSTVRPPSPPRSPSPPHDHKPAIPSPLCPAVATPCMPSRPSLSRRRSRSNEIALLKFALDPWLRLSRSLDGSKPIGGVGCKQAFNPATFPAAGNLRELRMSRSCASPLSSDFGSSCGGFELSLPFNFGGATSDITFGFGNGDLAGGVKWNLVDA</sequence>
<feature type="compositionally biased region" description="Low complexity" evidence="1">
    <location>
        <begin position="148"/>
        <end position="163"/>
    </location>
</feature>
<feature type="compositionally biased region" description="Polar residues" evidence="1">
    <location>
        <begin position="233"/>
        <end position="242"/>
    </location>
</feature>
<evidence type="ECO:0000313" key="3">
    <source>
        <dbReference type="Proteomes" id="UP000054248"/>
    </source>
</evidence>
<dbReference type="EMBL" id="KN823113">
    <property type="protein sequence ID" value="KIO22306.1"/>
    <property type="molecule type" value="Genomic_DNA"/>
</dbReference>
<reference evidence="3" key="2">
    <citation type="submission" date="2015-01" db="EMBL/GenBank/DDBJ databases">
        <title>Evolutionary Origins and Diversification of the Mycorrhizal Mutualists.</title>
        <authorList>
            <consortium name="DOE Joint Genome Institute"/>
            <consortium name="Mycorrhizal Genomics Consortium"/>
            <person name="Kohler A."/>
            <person name="Kuo A."/>
            <person name="Nagy L.G."/>
            <person name="Floudas D."/>
            <person name="Copeland A."/>
            <person name="Barry K.W."/>
            <person name="Cichocki N."/>
            <person name="Veneault-Fourrey C."/>
            <person name="LaButti K."/>
            <person name="Lindquist E.A."/>
            <person name="Lipzen A."/>
            <person name="Lundell T."/>
            <person name="Morin E."/>
            <person name="Murat C."/>
            <person name="Riley R."/>
            <person name="Ohm R."/>
            <person name="Sun H."/>
            <person name="Tunlid A."/>
            <person name="Henrissat B."/>
            <person name="Grigoriev I.V."/>
            <person name="Hibbett D.S."/>
            <person name="Martin F."/>
        </authorList>
    </citation>
    <scope>NUCLEOTIDE SEQUENCE [LARGE SCALE GENOMIC DNA]</scope>
    <source>
        <strain evidence="3">MUT 4182</strain>
    </source>
</reference>
<protein>
    <submittedName>
        <fullName evidence="2">Uncharacterized protein</fullName>
    </submittedName>
</protein>
<dbReference type="AlphaFoldDB" id="A0A0C3QB83"/>
<keyword evidence="3" id="KW-1185">Reference proteome</keyword>
<evidence type="ECO:0000313" key="2">
    <source>
        <dbReference type="EMBL" id="KIO22306.1"/>
    </source>
</evidence>
<feature type="region of interest" description="Disordered" evidence="1">
    <location>
        <begin position="142"/>
        <end position="303"/>
    </location>
</feature>
<reference evidence="2 3" key="1">
    <citation type="submission" date="2014-04" db="EMBL/GenBank/DDBJ databases">
        <authorList>
            <consortium name="DOE Joint Genome Institute"/>
            <person name="Kuo A."/>
            <person name="Girlanda M."/>
            <person name="Perotto S."/>
            <person name="Kohler A."/>
            <person name="Nagy L.G."/>
            <person name="Floudas D."/>
            <person name="Copeland A."/>
            <person name="Barry K.W."/>
            <person name="Cichocki N."/>
            <person name="Veneault-Fourrey C."/>
            <person name="LaButti K."/>
            <person name="Lindquist E.A."/>
            <person name="Lipzen A."/>
            <person name="Lundell T."/>
            <person name="Morin E."/>
            <person name="Murat C."/>
            <person name="Sun H."/>
            <person name="Tunlid A."/>
            <person name="Henrissat B."/>
            <person name="Grigoriev I.V."/>
            <person name="Hibbett D.S."/>
            <person name="Martin F."/>
            <person name="Nordberg H.P."/>
            <person name="Cantor M.N."/>
            <person name="Hua S.X."/>
        </authorList>
    </citation>
    <scope>NUCLEOTIDE SEQUENCE [LARGE SCALE GENOMIC DNA]</scope>
    <source>
        <strain evidence="2 3">MUT 4182</strain>
    </source>
</reference>
<organism evidence="2 3">
    <name type="scientific">Tulasnella calospora MUT 4182</name>
    <dbReference type="NCBI Taxonomy" id="1051891"/>
    <lineage>
        <taxon>Eukaryota</taxon>
        <taxon>Fungi</taxon>
        <taxon>Dikarya</taxon>
        <taxon>Basidiomycota</taxon>
        <taxon>Agaricomycotina</taxon>
        <taxon>Agaricomycetes</taxon>
        <taxon>Cantharellales</taxon>
        <taxon>Tulasnellaceae</taxon>
        <taxon>Tulasnella</taxon>
    </lineage>
</organism>
<proteinExistence type="predicted"/>
<gene>
    <name evidence="2" type="ORF">M407DRAFT_245219</name>
</gene>